<dbReference type="NCBIfam" id="TIGR00731">
    <property type="entry name" value="bL25_bact_ctc"/>
    <property type="match status" value="1"/>
</dbReference>
<dbReference type="PANTHER" id="PTHR33284:SF1">
    <property type="entry name" value="RIBOSOMAL PROTEIN L25_GLN-TRNA SYNTHETASE, ANTI-CODON-BINDING DOMAIN-CONTAINING PROTEIN"/>
    <property type="match status" value="1"/>
</dbReference>
<gene>
    <name evidence="5" type="primary">rplY</name>
    <name evidence="5" type="synonym">ctc</name>
    <name evidence="9" type="ORF">QQ008_00785</name>
</gene>
<protein>
    <recommendedName>
        <fullName evidence="5">Large ribosomal subunit protein bL25</fullName>
    </recommendedName>
    <alternativeName>
        <fullName evidence="5">General stress protein CTC</fullName>
    </alternativeName>
</protein>
<comment type="subunit">
    <text evidence="5">Part of the 50S ribosomal subunit; part of the 5S rRNA/L5/L18/L25 subcomplex. Contacts the 5S rRNA. Binds to the 5S rRNA independently of L5 and L18.</text>
</comment>
<dbReference type="Pfam" id="PF01386">
    <property type="entry name" value="Ribosomal_L25p"/>
    <property type="match status" value="1"/>
</dbReference>
<dbReference type="InterPro" id="IPR020930">
    <property type="entry name" value="Ribosomal_uL5_bac-type"/>
</dbReference>
<dbReference type="InterPro" id="IPR001021">
    <property type="entry name" value="Ribosomal_bL25_long"/>
</dbReference>
<dbReference type="CDD" id="cd00495">
    <property type="entry name" value="Ribosomal_L25_TL5_CTC"/>
    <property type="match status" value="1"/>
</dbReference>
<comment type="function">
    <text evidence="5">This is one of the proteins that binds to the 5S RNA in the ribosome where it forms part of the central protuberance.</text>
</comment>
<sequence length="212" mass="23614">MKTVEIIGYKRANLGKKESKKLREDGYVPCVLYGGDEQVHFSAPMILFREIVYTADAHFVSLNVEGNEYRCILQDIQFHPVSEIILHADFLQLHEGKLVKMDIPVHLIGQAPGVNKGGTLMHKRRTLRVEALPKNMPEFIEVDISELDFNRAIKVGEVKEENFTVLDADNLSIAVVEVPRALRGKTAEEAEEEGAEEGAETTAPEGESDAAE</sequence>
<dbReference type="HAMAP" id="MF_01334">
    <property type="entry name" value="Ribosomal_bL25_CTC"/>
    <property type="match status" value="1"/>
</dbReference>
<evidence type="ECO:0000256" key="3">
    <source>
        <dbReference type="ARBA" id="ARBA00022980"/>
    </source>
</evidence>
<keyword evidence="10" id="KW-1185">Reference proteome</keyword>
<feature type="compositionally biased region" description="Acidic residues" evidence="6">
    <location>
        <begin position="189"/>
        <end position="199"/>
    </location>
</feature>
<dbReference type="InterPro" id="IPR020057">
    <property type="entry name" value="Ribosomal_bL25_b-dom"/>
</dbReference>
<dbReference type="EMBL" id="JAUJEA010000001">
    <property type="protein sequence ID" value="MDN5199864.1"/>
    <property type="molecule type" value="Genomic_DNA"/>
</dbReference>
<dbReference type="InterPro" id="IPR011035">
    <property type="entry name" value="Ribosomal_bL25/Gln-tRNA_synth"/>
</dbReference>
<evidence type="ECO:0000256" key="2">
    <source>
        <dbReference type="ARBA" id="ARBA00022884"/>
    </source>
</evidence>
<feature type="domain" description="Large ribosomal subunit protein bL25 beta" evidence="8">
    <location>
        <begin position="99"/>
        <end position="180"/>
    </location>
</feature>
<dbReference type="Proteomes" id="UP001172082">
    <property type="component" value="Unassembled WGS sequence"/>
</dbReference>
<evidence type="ECO:0000256" key="1">
    <source>
        <dbReference type="ARBA" id="ARBA00022730"/>
    </source>
</evidence>
<evidence type="ECO:0000313" key="9">
    <source>
        <dbReference type="EMBL" id="MDN5199864.1"/>
    </source>
</evidence>
<dbReference type="NCBIfam" id="NF004132">
    <property type="entry name" value="PRK05618.2-2"/>
    <property type="match status" value="1"/>
</dbReference>
<dbReference type="SUPFAM" id="SSF50715">
    <property type="entry name" value="Ribosomal protein L25-like"/>
    <property type="match status" value="1"/>
</dbReference>
<reference evidence="9" key="1">
    <citation type="submission" date="2023-06" db="EMBL/GenBank/DDBJ databases">
        <title>Genomic of Parafulvivirga corallium.</title>
        <authorList>
            <person name="Wang G."/>
        </authorList>
    </citation>
    <scope>NUCLEOTIDE SEQUENCE</scope>
    <source>
        <strain evidence="9">BMA10</strain>
    </source>
</reference>
<dbReference type="Pfam" id="PF14693">
    <property type="entry name" value="Ribosomal_TL5_C"/>
    <property type="match status" value="1"/>
</dbReference>
<comment type="caution">
    <text evidence="9">The sequence shown here is derived from an EMBL/GenBank/DDBJ whole genome shotgun (WGS) entry which is preliminary data.</text>
</comment>
<keyword evidence="2 5" id="KW-0694">RNA-binding</keyword>
<keyword evidence="1 5" id="KW-0699">rRNA-binding</keyword>
<keyword evidence="3 5" id="KW-0689">Ribosomal protein</keyword>
<dbReference type="GO" id="GO:0005840">
    <property type="term" value="C:ribosome"/>
    <property type="evidence" value="ECO:0007669"/>
    <property type="project" value="UniProtKB-KW"/>
</dbReference>
<evidence type="ECO:0000256" key="5">
    <source>
        <dbReference type="HAMAP-Rule" id="MF_01334"/>
    </source>
</evidence>
<evidence type="ECO:0000313" key="10">
    <source>
        <dbReference type="Proteomes" id="UP001172082"/>
    </source>
</evidence>
<feature type="region of interest" description="Disordered" evidence="6">
    <location>
        <begin position="182"/>
        <end position="212"/>
    </location>
</feature>
<dbReference type="Gene3D" id="2.40.240.10">
    <property type="entry name" value="Ribosomal Protein L25, Chain P"/>
    <property type="match status" value="1"/>
</dbReference>
<accession>A0ABT8KGP3</accession>
<feature type="domain" description="Large ribosomal subunit protein bL25 L25" evidence="7">
    <location>
        <begin position="9"/>
        <end position="90"/>
    </location>
</feature>
<evidence type="ECO:0000259" key="7">
    <source>
        <dbReference type="Pfam" id="PF01386"/>
    </source>
</evidence>
<proteinExistence type="inferred from homology"/>
<name>A0ABT8KGP3_9BACT</name>
<dbReference type="InterPro" id="IPR029751">
    <property type="entry name" value="Ribosomal_L25_dom"/>
</dbReference>
<evidence type="ECO:0000256" key="6">
    <source>
        <dbReference type="SAM" id="MobiDB-lite"/>
    </source>
</evidence>
<organism evidence="9 10">
    <name type="scientific">Splendidivirga corallicola</name>
    <dbReference type="NCBI Taxonomy" id="3051826"/>
    <lineage>
        <taxon>Bacteria</taxon>
        <taxon>Pseudomonadati</taxon>
        <taxon>Bacteroidota</taxon>
        <taxon>Cytophagia</taxon>
        <taxon>Cytophagales</taxon>
        <taxon>Splendidivirgaceae</taxon>
        <taxon>Splendidivirga</taxon>
    </lineage>
</organism>
<dbReference type="InterPro" id="IPR037121">
    <property type="entry name" value="Ribosomal_bL25_C"/>
</dbReference>
<comment type="similarity">
    <text evidence="5">Belongs to the bacterial ribosomal protein bL25 family. CTC subfamily.</text>
</comment>
<dbReference type="PANTHER" id="PTHR33284">
    <property type="entry name" value="RIBOSOMAL PROTEIN L25/GLN-TRNA SYNTHETASE, ANTI-CODON-BINDING DOMAIN-CONTAINING PROTEIN"/>
    <property type="match status" value="1"/>
</dbReference>
<dbReference type="RefSeq" id="WP_346749895.1">
    <property type="nucleotide sequence ID" value="NZ_JAUJEA010000001.1"/>
</dbReference>
<dbReference type="Gene3D" id="2.170.120.20">
    <property type="entry name" value="Ribosomal protein L25, beta domain"/>
    <property type="match status" value="1"/>
</dbReference>
<evidence type="ECO:0000259" key="8">
    <source>
        <dbReference type="Pfam" id="PF14693"/>
    </source>
</evidence>
<keyword evidence="4 5" id="KW-0687">Ribonucleoprotein</keyword>
<dbReference type="InterPro" id="IPR020056">
    <property type="entry name" value="Rbsml_bL25/Gln-tRNA_synth_N"/>
</dbReference>
<evidence type="ECO:0000256" key="4">
    <source>
        <dbReference type="ARBA" id="ARBA00023274"/>
    </source>
</evidence>